<keyword evidence="3" id="KW-1185">Reference proteome</keyword>
<proteinExistence type="predicted"/>
<protein>
    <submittedName>
        <fullName evidence="1">Uncharacterized protein</fullName>
    </submittedName>
</protein>
<organism evidence="1 3">
    <name type="scientific">Phytophthora infestans</name>
    <name type="common">Potato late blight agent</name>
    <name type="synonym">Botrytis infestans</name>
    <dbReference type="NCBI Taxonomy" id="4787"/>
    <lineage>
        <taxon>Eukaryota</taxon>
        <taxon>Sar</taxon>
        <taxon>Stramenopiles</taxon>
        <taxon>Oomycota</taxon>
        <taxon>Peronosporomycetes</taxon>
        <taxon>Peronosporales</taxon>
        <taxon>Peronosporaceae</taxon>
        <taxon>Phytophthora</taxon>
    </lineage>
</organism>
<sequence>MQDDVPCYARLFENVPTLEATALNPGKTKPSRHSLMQLCARAEAIFESKTSTRSSSSIDTSSTDM</sequence>
<name>A0A833WK35_PHYIN</name>
<gene>
    <name evidence="1" type="ORF">GN244_ATG03940</name>
    <name evidence="2" type="ORF">GN958_ATG00776</name>
</gene>
<dbReference type="Proteomes" id="UP000704712">
    <property type="component" value="Unassembled WGS sequence"/>
</dbReference>
<evidence type="ECO:0000313" key="2">
    <source>
        <dbReference type="EMBL" id="KAF4150150.1"/>
    </source>
</evidence>
<evidence type="ECO:0000313" key="3">
    <source>
        <dbReference type="Proteomes" id="UP000602510"/>
    </source>
</evidence>
<reference evidence="1" key="1">
    <citation type="submission" date="2020-04" db="EMBL/GenBank/DDBJ databases">
        <title>Hybrid Assembly of Korean Phytophthora infestans isolates.</title>
        <authorList>
            <person name="Prokchorchik M."/>
            <person name="Lee Y."/>
            <person name="Seo J."/>
            <person name="Cho J.-H."/>
            <person name="Park Y.-E."/>
            <person name="Jang D.-C."/>
            <person name="Im J.-S."/>
            <person name="Choi J.-G."/>
            <person name="Park H.-J."/>
            <person name="Lee G.-B."/>
            <person name="Lee Y.-G."/>
            <person name="Hong S.-Y."/>
            <person name="Cho K."/>
            <person name="Sohn K.H."/>
        </authorList>
    </citation>
    <scope>NUCLEOTIDE SEQUENCE</scope>
    <source>
        <strain evidence="1">KR_1_A1</strain>
        <strain evidence="2">KR_2_A2</strain>
    </source>
</reference>
<dbReference type="EMBL" id="WSZM01000080">
    <property type="protein sequence ID" value="KAF4043627.1"/>
    <property type="molecule type" value="Genomic_DNA"/>
</dbReference>
<dbReference type="Proteomes" id="UP000602510">
    <property type="component" value="Unassembled WGS sequence"/>
</dbReference>
<dbReference type="AlphaFoldDB" id="A0A833WK35"/>
<comment type="caution">
    <text evidence="1">The sequence shown here is derived from an EMBL/GenBank/DDBJ whole genome shotgun (WGS) entry which is preliminary data.</text>
</comment>
<evidence type="ECO:0000313" key="1">
    <source>
        <dbReference type="EMBL" id="KAF4043627.1"/>
    </source>
</evidence>
<dbReference type="EMBL" id="JAACNO010000100">
    <property type="protein sequence ID" value="KAF4150150.1"/>
    <property type="molecule type" value="Genomic_DNA"/>
</dbReference>
<accession>A0A833WK35</accession>